<dbReference type="InterPro" id="IPR043472">
    <property type="entry name" value="Macro_dom-like"/>
</dbReference>
<dbReference type="GeneTree" id="ENSGT00940000164121"/>
<evidence type="ECO:0000256" key="2">
    <source>
        <dbReference type="ARBA" id="ARBA00022676"/>
    </source>
</evidence>
<keyword evidence="6" id="KW-0472">Membrane</keyword>
<dbReference type="InterPro" id="IPR052056">
    <property type="entry name" value="Mono-ARTD/PARP"/>
</dbReference>
<comment type="subcellular location">
    <subcellularLocation>
        <location evidence="1">Nucleus</location>
    </subcellularLocation>
</comment>
<dbReference type="GO" id="GO:0010629">
    <property type="term" value="P:negative regulation of gene expression"/>
    <property type="evidence" value="ECO:0000318"/>
    <property type="project" value="GO_Central"/>
</dbReference>
<evidence type="ECO:0000259" key="7">
    <source>
        <dbReference type="PROSITE" id="PS51154"/>
    </source>
</evidence>
<dbReference type="AlphaFoldDB" id="H2XY94"/>
<dbReference type="Proteomes" id="UP000008144">
    <property type="component" value="Unassembled WGS sequence"/>
</dbReference>
<keyword evidence="6" id="KW-1133">Transmembrane helix</keyword>
<dbReference type="Pfam" id="PF01661">
    <property type="entry name" value="Macro"/>
    <property type="match status" value="1"/>
</dbReference>
<dbReference type="GO" id="GO:0003714">
    <property type="term" value="F:transcription corepressor activity"/>
    <property type="evidence" value="ECO:0000318"/>
    <property type="project" value="GO_Central"/>
</dbReference>
<dbReference type="PANTHER" id="PTHR14453">
    <property type="entry name" value="PARP/ZINC FINGER CCCH TYPE DOMAIN CONTAINING PROTEIN"/>
    <property type="match status" value="1"/>
</dbReference>
<dbReference type="GO" id="GO:0005634">
    <property type="term" value="C:nucleus"/>
    <property type="evidence" value="ECO:0000318"/>
    <property type="project" value="GO_Central"/>
</dbReference>
<evidence type="ECO:0000256" key="3">
    <source>
        <dbReference type="ARBA" id="ARBA00022679"/>
    </source>
</evidence>
<evidence type="ECO:0000256" key="1">
    <source>
        <dbReference type="ARBA" id="ARBA00004123"/>
    </source>
</evidence>
<dbReference type="PROSITE" id="PS51154">
    <property type="entry name" value="MACRO"/>
    <property type="match status" value="1"/>
</dbReference>
<reference evidence="8" key="3">
    <citation type="submission" date="2025-09" db="UniProtKB">
        <authorList>
            <consortium name="Ensembl"/>
        </authorList>
    </citation>
    <scope>IDENTIFICATION</scope>
</reference>
<dbReference type="HOGENOM" id="CLU_1357340_0_0_1"/>
<dbReference type="InterPro" id="IPR002589">
    <property type="entry name" value="Macro_dom"/>
</dbReference>
<keyword evidence="6" id="KW-0812">Transmembrane</keyword>
<evidence type="ECO:0000313" key="8">
    <source>
        <dbReference type="Ensembl" id="ENSCINP00000034628.1"/>
    </source>
</evidence>
<keyword evidence="3" id="KW-0808">Transferase</keyword>
<protein>
    <recommendedName>
        <fullName evidence="7">Macro domain-containing protein</fullName>
    </recommendedName>
</protein>
<feature type="domain" description="Macro" evidence="7">
    <location>
        <begin position="102"/>
        <end position="202"/>
    </location>
</feature>
<dbReference type="SUPFAM" id="SSF52949">
    <property type="entry name" value="Macro domain-like"/>
    <property type="match status" value="2"/>
</dbReference>
<feature type="transmembrane region" description="Helical" evidence="6">
    <location>
        <begin position="12"/>
        <end position="34"/>
    </location>
</feature>
<evidence type="ECO:0000256" key="6">
    <source>
        <dbReference type="SAM" id="Phobius"/>
    </source>
</evidence>
<dbReference type="InParanoid" id="H2XY94"/>
<keyword evidence="4" id="KW-0520">NAD</keyword>
<name>H2XY94_CIOIN</name>
<reference evidence="9" key="1">
    <citation type="journal article" date="2002" name="Science">
        <title>The draft genome of Ciona intestinalis: insights into chordate and vertebrate origins.</title>
        <authorList>
            <person name="Dehal P."/>
            <person name="Satou Y."/>
            <person name="Campbell R.K."/>
            <person name="Chapman J."/>
            <person name="Degnan B."/>
            <person name="De Tomaso A."/>
            <person name="Davidson B."/>
            <person name="Di Gregorio A."/>
            <person name="Gelpke M."/>
            <person name="Goodstein D.M."/>
            <person name="Harafuji N."/>
            <person name="Hastings K.E."/>
            <person name="Ho I."/>
            <person name="Hotta K."/>
            <person name="Huang W."/>
            <person name="Kawashima T."/>
            <person name="Lemaire P."/>
            <person name="Martinez D."/>
            <person name="Meinertzhagen I.A."/>
            <person name="Necula S."/>
            <person name="Nonaka M."/>
            <person name="Putnam N."/>
            <person name="Rash S."/>
            <person name="Saiga H."/>
            <person name="Satake M."/>
            <person name="Terry A."/>
            <person name="Yamada L."/>
            <person name="Wang H.G."/>
            <person name="Awazu S."/>
            <person name="Azumi K."/>
            <person name="Boore J."/>
            <person name="Branno M."/>
            <person name="Chin-Bow S."/>
            <person name="DeSantis R."/>
            <person name="Doyle S."/>
            <person name="Francino P."/>
            <person name="Keys D.N."/>
            <person name="Haga S."/>
            <person name="Hayashi H."/>
            <person name="Hino K."/>
            <person name="Imai K.S."/>
            <person name="Inaba K."/>
            <person name="Kano S."/>
            <person name="Kobayashi K."/>
            <person name="Kobayashi M."/>
            <person name="Lee B.I."/>
            <person name="Makabe K.W."/>
            <person name="Manohar C."/>
            <person name="Matassi G."/>
            <person name="Medina M."/>
            <person name="Mochizuki Y."/>
            <person name="Mount S."/>
            <person name="Morishita T."/>
            <person name="Miura S."/>
            <person name="Nakayama A."/>
            <person name="Nishizaka S."/>
            <person name="Nomoto H."/>
            <person name="Ohta F."/>
            <person name="Oishi K."/>
            <person name="Rigoutsos I."/>
            <person name="Sano M."/>
            <person name="Sasaki A."/>
            <person name="Sasakura Y."/>
            <person name="Shoguchi E."/>
            <person name="Shin-i T."/>
            <person name="Spagnuolo A."/>
            <person name="Stainier D."/>
            <person name="Suzuki M.M."/>
            <person name="Tassy O."/>
            <person name="Takatori N."/>
            <person name="Tokuoka M."/>
            <person name="Yagi K."/>
            <person name="Yoshizaki F."/>
            <person name="Wada S."/>
            <person name="Zhang C."/>
            <person name="Hyatt P.D."/>
            <person name="Larimer F."/>
            <person name="Detter C."/>
            <person name="Doggett N."/>
            <person name="Glavina T."/>
            <person name="Hawkins T."/>
            <person name="Richardson P."/>
            <person name="Lucas S."/>
            <person name="Kohara Y."/>
            <person name="Levine M."/>
            <person name="Satoh N."/>
            <person name="Rokhsar D.S."/>
        </authorList>
    </citation>
    <scope>NUCLEOTIDE SEQUENCE [LARGE SCALE GENOMIC DNA]</scope>
</reference>
<dbReference type="PANTHER" id="PTHR14453:SF102">
    <property type="entry name" value="PROTEIN MONO-ADP-RIBOSYLTRANSFERASE PARP14-LIKE"/>
    <property type="match status" value="1"/>
</dbReference>
<dbReference type="GO" id="GO:0005737">
    <property type="term" value="C:cytoplasm"/>
    <property type="evidence" value="ECO:0000318"/>
    <property type="project" value="GO_Central"/>
</dbReference>
<proteinExistence type="predicted"/>
<organism evidence="8 9">
    <name type="scientific">Ciona intestinalis</name>
    <name type="common">Transparent sea squirt</name>
    <name type="synonym">Ascidia intestinalis</name>
    <dbReference type="NCBI Taxonomy" id="7719"/>
    <lineage>
        <taxon>Eukaryota</taxon>
        <taxon>Metazoa</taxon>
        <taxon>Chordata</taxon>
        <taxon>Tunicata</taxon>
        <taxon>Ascidiacea</taxon>
        <taxon>Phlebobranchia</taxon>
        <taxon>Cionidae</taxon>
        <taxon>Ciona</taxon>
    </lineage>
</organism>
<reference evidence="8" key="2">
    <citation type="submission" date="2025-08" db="UniProtKB">
        <authorList>
            <consortium name="Ensembl"/>
        </authorList>
    </citation>
    <scope>IDENTIFICATION</scope>
</reference>
<dbReference type="Ensembl" id="ENSCINT00000032738.1">
    <property type="protein sequence ID" value="ENSCINP00000034628.1"/>
    <property type="gene ID" value="ENSCING00000020026.1"/>
</dbReference>
<keyword evidence="2" id="KW-0328">Glycosyltransferase</keyword>
<accession>H2XY94</accession>
<dbReference type="GO" id="GO:0003950">
    <property type="term" value="F:NAD+ poly-ADP-ribosyltransferase activity"/>
    <property type="evidence" value="ECO:0000318"/>
    <property type="project" value="GO_Central"/>
</dbReference>
<sequence>MQEAESKRLRSISIPAISCGVFGGVPSVCIPLIVDTVLDYFKQKRNSSITRVDFVEMTTDLILVNFVNALGVLREVEYNQRGAIPKTRSVKNQIVVGHKGVISQSDTLTLGSISISVSQGDLTLDNSDAIVNSTNPQFDLTQGMISQAILKKGGRTVLNECKNQQGQWNSPRIRVTSGGKLQCRYVFHIVTPNNTKQITSVL</sequence>
<dbReference type="Gene3D" id="3.40.220.10">
    <property type="entry name" value="Leucine Aminopeptidase, subunit E, domain 1"/>
    <property type="match status" value="2"/>
</dbReference>
<evidence type="ECO:0000313" key="9">
    <source>
        <dbReference type="Proteomes" id="UP000008144"/>
    </source>
</evidence>
<evidence type="ECO:0000256" key="4">
    <source>
        <dbReference type="ARBA" id="ARBA00023027"/>
    </source>
</evidence>
<evidence type="ECO:0000256" key="5">
    <source>
        <dbReference type="ARBA" id="ARBA00023242"/>
    </source>
</evidence>
<keyword evidence="5" id="KW-0539">Nucleus</keyword>
<keyword evidence="9" id="KW-1185">Reference proteome</keyword>